<name>A0ABS3FPC4_9CYAN</name>
<dbReference type="PANTHER" id="PTHR43199">
    <property type="entry name" value="GLUTATHIONE HYDROLASE"/>
    <property type="match status" value="1"/>
</dbReference>
<evidence type="ECO:0000256" key="2">
    <source>
        <dbReference type="ARBA" id="ARBA00022679"/>
    </source>
</evidence>
<evidence type="ECO:0000313" key="7">
    <source>
        <dbReference type="Proteomes" id="UP000664844"/>
    </source>
</evidence>
<dbReference type="SUPFAM" id="SSF56235">
    <property type="entry name" value="N-terminal nucleophile aminohydrolases (Ntn hydrolases)"/>
    <property type="match status" value="1"/>
</dbReference>
<evidence type="ECO:0000313" key="6">
    <source>
        <dbReference type="EMBL" id="MBO0348966.1"/>
    </source>
</evidence>
<evidence type="ECO:0000256" key="5">
    <source>
        <dbReference type="SAM" id="MobiDB-lite"/>
    </source>
</evidence>
<feature type="non-terminal residue" evidence="6">
    <location>
        <position position="1"/>
    </location>
</feature>
<keyword evidence="2" id="KW-0808">Transferase</keyword>
<dbReference type="EMBL" id="JAFLQW010000210">
    <property type="protein sequence ID" value="MBO0348966.1"/>
    <property type="molecule type" value="Genomic_DNA"/>
</dbReference>
<proteinExistence type="inferred from homology"/>
<feature type="region of interest" description="Disordered" evidence="5">
    <location>
        <begin position="175"/>
        <end position="196"/>
    </location>
</feature>
<reference evidence="6 7" key="1">
    <citation type="submission" date="2021-03" db="EMBL/GenBank/DDBJ databases">
        <title>Metabolic Capacity of the Antarctic Cyanobacterium Phormidium pseudopriestleyi that Sustains Oxygenic Photosynthesis in the Presence of Hydrogen Sulfide.</title>
        <authorList>
            <person name="Lumian J.E."/>
            <person name="Jungblut A.D."/>
            <person name="Dillon M.L."/>
            <person name="Hawes I."/>
            <person name="Doran P.T."/>
            <person name="Mackey T.J."/>
            <person name="Dick G.J."/>
            <person name="Grettenberger C.L."/>
            <person name="Sumner D.Y."/>
        </authorList>
    </citation>
    <scope>NUCLEOTIDE SEQUENCE [LARGE SCALE GENOMIC DNA]</scope>
    <source>
        <strain evidence="6 7">FRX01</strain>
    </source>
</reference>
<dbReference type="PANTHER" id="PTHR43199:SF1">
    <property type="entry name" value="GLUTATHIONE HYDROLASE PROENZYME"/>
    <property type="match status" value="1"/>
</dbReference>
<dbReference type="InterPro" id="IPR051792">
    <property type="entry name" value="GGT_bact"/>
</dbReference>
<keyword evidence="3" id="KW-0378">Hydrolase</keyword>
<dbReference type="PRINTS" id="PR01210">
    <property type="entry name" value="GGTRANSPTASE"/>
</dbReference>
<evidence type="ECO:0000256" key="3">
    <source>
        <dbReference type="ARBA" id="ARBA00022801"/>
    </source>
</evidence>
<comment type="caution">
    <text evidence="6">The sequence shown here is derived from an EMBL/GenBank/DDBJ whole genome shotgun (WGS) entry which is preliminary data.</text>
</comment>
<gene>
    <name evidence="6" type="ORF">J0895_07595</name>
</gene>
<accession>A0ABS3FPC4</accession>
<feature type="compositionally biased region" description="Basic and acidic residues" evidence="5">
    <location>
        <begin position="175"/>
        <end position="184"/>
    </location>
</feature>
<keyword evidence="7" id="KW-1185">Reference proteome</keyword>
<dbReference type="Proteomes" id="UP000664844">
    <property type="component" value="Unassembled WGS sequence"/>
</dbReference>
<evidence type="ECO:0000256" key="1">
    <source>
        <dbReference type="ARBA" id="ARBA00009381"/>
    </source>
</evidence>
<evidence type="ECO:0000256" key="4">
    <source>
        <dbReference type="ARBA" id="ARBA00023145"/>
    </source>
</evidence>
<keyword evidence="4" id="KW-0865">Zymogen</keyword>
<dbReference type="InterPro" id="IPR043137">
    <property type="entry name" value="GGT_ssub_C"/>
</dbReference>
<dbReference type="InterPro" id="IPR029055">
    <property type="entry name" value="Ntn_hydrolases_N"/>
</dbReference>
<dbReference type="Pfam" id="PF01019">
    <property type="entry name" value="G_glu_transpept"/>
    <property type="match status" value="1"/>
</dbReference>
<dbReference type="RefSeq" id="WP_207087505.1">
    <property type="nucleotide sequence ID" value="NZ_JAFLQW010000210.1"/>
</dbReference>
<sequence length="196" mass="21382">SDCNRLGSTTHISIMDREGNAASVTTSNGEGSSYIIPGTGIMVNNMLGEADLNPNGFHQWPENQRLSSMMAPTMVLKENRPEIVLGSGGSNRIRTAILQVICNVIDFNLDLATAIESPRVHWENGVFHLEPGFDTKELESLSNLMPKQTQDVIKWVEKNMFFGGVNGVRMRGDGEIEAAGDPRRNGAIAPGQQRSD</sequence>
<dbReference type="Gene3D" id="3.60.20.40">
    <property type="match status" value="1"/>
</dbReference>
<organism evidence="6 7">
    <name type="scientific">Phormidium pseudopriestleyi FRX01</name>
    <dbReference type="NCBI Taxonomy" id="1759528"/>
    <lineage>
        <taxon>Bacteria</taxon>
        <taxon>Bacillati</taxon>
        <taxon>Cyanobacteriota</taxon>
        <taxon>Cyanophyceae</taxon>
        <taxon>Oscillatoriophycideae</taxon>
        <taxon>Oscillatoriales</taxon>
        <taxon>Oscillatoriaceae</taxon>
        <taxon>Phormidium</taxon>
    </lineage>
</organism>
<comment type="similarity">
    <text evidence="1">Belongs to the gamma-glutamyltransferase family.</text>
</comment>
<protein>
    <submittedName>
        <fullName evidence="6">Gamma-glutamyltransferase</fullName>
    </submittedName>
</protein>